<dbReference type="EMBL" id="KJ916960">
    <property type="protein sequence ID" value="AKC88729.1"/>
    <property type="molecule type" value="mRNA"/>
</dbReference>
<dbReference type="InterPro" id="IPR013324">
    <property type="entry name" value="RNA_pol_sigma_r3/r4-like"/>
</dbReference>
<dbReference type="PRINTS" id="PR00046">
    <property type="entry name" value="SIGMA70FCT"/>
</dbReference>
<feature type="domain" description="RNA polymerase sigma-70 region 2" evidence="8">
    <location>
        <begin position="244"/>
        <end position="310"/>
    </location>
</feature>
<dbReference type="Pfam" id="PF04542">
    <property type="entry name" value="Sigma70_r2"/>
    <property type="match status" value="1"/>
</dbReference>
<evidence type="ECO:0000259" key="7">
    <source>
        <dbReference type="Pfam" id="PF04539"/>
    </source>
</evidence>
<dbReference type="GO" id="GO:0016987">
    <property type="term" value="F:sigma factor activity"/>
    <property type="evidence" value="ECO:0007669"/>
    <property type="project" value="UniProtKB-KW"/>
</dbReference>
<evidence type="ECO:0000256" key="6">
    <source>
        <dbReference type="SAM" id="MobiDB-lite"/>
    </source>
</evidence>
<dbReference type="Gene3D" id="1.10.10.10">
    <property type="entry name" value="Winged helix-like DNA-binding domain superfamily/Winged helix DNA-binding domain"/>
    <property type="match status" value="2"/>
</dbReference>
<dbReference type="InterPro" id="IPR036388">
    <property type="entry name" value="WH-like_DNA-bd_sf"/>
</dbReference>
<keyword evidence="5" id="KW-0804">Transcription</keyword>
<dbReference type="Gene3D" id="1.20.120.1810">
    <property type="match status" value="1"/>
</dbReference>
<name>A0A0G2SWW1_9ROSI</name>
<protein>
    <submittedName>
        <fullName evidence="10">Sigma factor</fullName>
    </submittedName>
</protein>
<accession>A0A0G2SWW1</accession>
<dbReference type="PANTHER" id="PTHR30603:SF4">
    <property type="entry name" value="RNA POLYMERASE SIGMA FACTOR SIGE, CHLOROPLASTIC_MITOCHONDRIAL"/>
    <property type="match status" value="1"/>
</dbReference>
<dbReference type="SUPFAM" id="SSF88659">
    <property type="entry name" value="Sigma3 and sigma4 domains of RNA polymerase sigma factors"/>
    <property type="match status" value="2"/>
</dbReference>
<evidence type="ECO:0000259" key="9">
    <source>
        <dbReference type="Pfam" id="PF04545"/>
    </source>
</evidence>
<dbReference type="GO" id="GO:0003677">
    <property type="term" value="F:DNA binding"/>
    <property type="evidence" value="ECO:0007669"/>
    <property type="project" value="UniProtKB-KW"/>
</dbReference>
<organism evidence="10">
    <name type="scientific">Erodium chrysanthum</name>
    <dbReference type="NCBI Taxonomy" id="337364"/>
    <lineage>
        <taxon>Eukaryota</taxon>
        <taxon>Viridiplantae</taxon>
        <taxon>Streptophyta</taxon>
        <taxon>Embryophyta</taxon>
        <taxon>Tracheophyta</taxon>
        <taxon>Spermatophyta</taxon>
        <taxon>Magnoliopsida</taxon>
        <taxon>eudicotyledons</taxon>
        <taxon>Gunneridae</taxon>
        <taxon>Pentapetalae</taxon>
        <taxon>rosids</taxon>
        <taxon>malvids</taxon>
        <taxon>Geraniales</taxon>
        <taxon>Geraniaceae</taxon>
        <taxon>Erodium</taxon>
    </lineage>
</organism>
<comment type="similarity">
    <text evidence="1">Belongs to the sigma-70 factor family.</text>
</comment>
<feature type="domain" description="RNA polymerase sigma-70 region 3" evidence="7">
    <location>
        <begin position="328"/>
        <end position="396"/>
    </location>
</feature>
<dbReference type="InterPro" id="IPR007624">
    <property type="entry name" value="RNA_pol_sigma70_r3"/>
</dbReference>
<evidence type="ECO:0000256" key="5">
    <source>
        <dbReference type="ARBA" id="ARBA00023163"/>
    </source>
</evidence>
<proteinExistence type="evidence at transcript level"/>
<keyword evidence="3" id="KW-0731">Sigma factor</keyword>
<dbReference type="Pfam" id="PF04539">
    <property type="entry name" value="Sigma70_r3"/>
    <property type="match status" value="1"/>
</dbReference>
<gene>
    <name evidence="10" type="primary">sig5</name>
</gene>
<dbReference type="InterPro" id="IPR050239">
    <property type="entry name" value="Sigma-70_RNA_pol_init_factors"/>
</dbReference>
<dbReference type="GO" id="GO:0006352">
    <property type="term" value="P:DNA-templated transcription initiation"/>
    <property type="evidence" value="ECO:0007669"/>
    <property type="project" value="InterPro"/>
</dbReference>
<dbReference type="SUPFAM" id="SSF88946">
    <property type="entry name" value="Sigma2 domain of RNA polymerase sigma factors"/>
    <property type="match status" value="1"/>
</dbReference>
<dbReference type="InterPro" id="IPR007630">
    <property type="entry name" value="RNA_pol_sigma70_r4"/>
</dbReference>
<feature type="domain" description="RNA polymerase sigma-70 region 4" evidence="9">
    <location>
        <begin position="410"/>
        <end position="462"/>
    </location>
</feature>
<feature type="region of interest" description="Disordered" evidence="6">
    <location>
        <begin position="134"/>
        <end position="154"/>
    </location>
</feature>
<keyword evidence="2" id="KW-0805">Transcription regulation</keyword>
<evidence type="ECO:0000256" key="1">
    <source>
        <dbReference type="ARBA" id="ARBA00007788"/>
    </source>
</evidence>
<dbReference type="InterPro" id="IPR013325">
    <property type="entry name" value="RNA_pol_sigma_r2"/>
</dbReference>
<evidence type="ECO:0000313" key="10">
    <source>
        <dbReference type="EMBL" id="AKC88729.1"/>
    </source>
</evidence>
<evidence type="ECO:0000256" key="4">
    <source>
        <dbReference type="ARBA" id="ARBA00023125"/>
    </source>
</evidence>
<dbReference type="GO" id="GO:0071482">
    <property type="term" value="P:cellular response to light stimulus"/>
    <property type="evidence" value="ECO:0007669"/>
    <property type="project" value="UniProtKB-ARBA"/>
</dbReference>
<keyword evidence="4" id="KW-0238">DNA-binding</keyword>
<dbReference type="CDD" id="cd06171">
    <property type="entry name" value="Sigma70_r4"/>
    <property type="match status" value="1"/>
</dbReference>
<evidence type="ECO:0000256" key="2">
    <source>
        <dbReference type="ARBA" id="ARBA00023015"/>
    </source>
</evidence>
<evidence type="ECO:0000256" key="3">
    <source>
        <dbReference type="ARBA" id="ARBA00023082"/>
    </source>
</evidence>
<dbReference type="NCBIfam" id="TIGR02937">
    <property type="entry name" value="sigma70-ECF"/>
    <property type="match status" value="1"/>
</dbReference>
<reference evidence="10" key="1">
    <citation type="journal article" date="2015" name="Plant Cell">
        <title>Coordinated rates of evolution between interacting plastid and nuclear genes in Geraniaceae.</title>
        <authorList>
            <person name="Zhang J."/>
            <person name="Ruhlman T.A."/>
            <person name="Sabir J."/>
            <person name="Blazier J.C."/>
            <person name="Jansen R.K."/>
        </authorList>
    </citation>
    <scope>NUCLEOTIDE SEQUENCE</scope>
</reference>
<dbReference type="InterPro" id="IPR014284">
    <property type="entry name" value="RNA_pol_sigma-70_dom"/>
</dbReference>
<evidence type="ECO:0000259" key="8">
    <source>
        <dbReference type="Pfam" id="PF04542"/>
    </source>
</evidence>
<dbReference type="PANTHER" id="PTHR30603">
    <property type="entry name" value="RNA POLYMERASE SIGMA FACTOR RPO"/>
    <property type="match status" value="1"/>
</dbReference>
<sequence>MGVVSVSSSVARSALGTSVRFSTERFQRPSIVAFKEDKPNKIILVGAHEKISLPIDTPKKQRKRRTKASKRIKAVCVEEAPPCTLEVDYDEAAAKLEDLYKLSPASDASEDEGTDNVVRNRVKKARRLNLDKRIALRGSNERKKEPMDKENEKKNKLVREYSACANIVHVDWKRMKMPPVLPSSEQAWLFNLMQPMKALHKVQKDLQKKSGRAPTNLELANVINMSATEVRKQLDVGRAARNKLIMHNLRLILFVIKKHFRNYVTSNNFEDLCQAGVQGLIISIDRFVPKKGFRLSTYGVFGIRHAVMKAVKLSSPVHISYGLLELKVAVQKAKEDLRFNLQRPPTHEELIEKVGITPQRYRDVMRVSMPVHSLHAKNPNTQEEYINELTDDGDGDEKQPTLLRLALDDVLDSLNPKESLVIRQRFGLDGKKRTLGEIAGNLNISREMVRKYEMKALMKLKHPTRVDYIRRYIV</sequence>
<dbReference type="InterPro" id="IPR007627">
    <property type="entry name" value="RNA_pol_sigma70_r2"/>
</dbReference>
<dbReference type="Pfam" id="PF04545">
    <property type="entry name" value="Sigma70_r4"/>
    <property type="match status" value="1"/>
</dbReference>
<dbReference type="AlphaFoldDB" id="A0A0G2SWW1"/>
<dbReference type="InterPro" id="IPR000943">
    <property type="entry name" value="RNA_pol_sigma70"/>
</dbReference>